<reference evidence="6 7" key="1">
    <citation type="submission" date="2016-10" db="EMBL/GenBank/DDBJ databases">
        <authorList>
            <person name="de Groot N.N."/>
        </authorList>
    </citation>
    <scope>NUCLEOTIDE SEQUENCE [LARGE SCALE GENOMIC DNA]</scope>
    <source>
        <strain evidence="6 7">CGMCC 1.7056</strain>
    </source>
</reference>
<keyword evidence="3 6" id="KW-0238">DNA-binding</keyword>
<keyword evidence="2" id="KW-0805">Transcription regulation</keyword>
<dbReference type="InterPro" id="IPR000847">
    <property type="entry name" value="LysR_HTH_N"/>
</dbReference>
<proteinExistence type="inferred from homology"/>
<keyword evidence="4" id="KW-0804">Transcription</keyword>
<evidence type="ECO:0000256" key="3">
    <source>
        <dbReference type="ARBA" id="ARBA00023125"/>
    </source>
</evidence>
<name>A0A1I1NGU6_9ACTN</name>
<dbReference type="PROSITE" id="PS50931">
    <property type="entry name" value="HTH_LYSR"/>
    <property type="match status" value="1"/>
</dbReference>
<keyword evidence="7" id="KW-1185">Reference proteome</keyword>
<dbReference type="PANTHER" id="PTHR30346">
    <property type="entry name" value="TRANSCRIPTIONAL DUAL REGULATOR HCAR-RELATED"/>
    <property type="match status" value="1"/>
</dbReference>
<dbReference type="PANTHER" id="PTHR30346:SF29">
    <property type="entry name" value="LYSR SUBSTRATE-BINDING"/>
    <property type="match status" value="1"/>
</dbReference>
<dbReference type="GO" id="GO:0003677">
    <property type="term" value="F:DNA binding"/>
    <property type="evidence" value="ECO:0007669"/>
    <property type="project" value="UniProtKB-KW"/>
</dbReference>
<evidence type="ECO:0000256" key="2">
    <source>
        <dbReference type="ARBA" id="ARBA00023015"/>
    </source>
</evidence>
<dbReference type="Proteomes" id="UP000198832">
    <property type="component" value="Unassembled WGS sequence"/>
</dbReference>
<evidence type="ECO:0000313" key="6">
    <source>
        <dbReference type="EMBL" id="SFC93973.1"/>
    </source>
</evidence>
<comment type="similarity">
    <text evidence="1">Belongs to the LysR transcriptional regulatory family.</text>
</comment>
<dbReference type="GO" id="GO:0003700">
    <property type="term" value="F:DNA-binding transcription factor activity"/>
    <property type="evidence" value="ECO:0007669"/>
    <property type="project" value="InterPro"/>
</dbReference>
<sequence>MINITRLKVLRELHRRGTLSAVAEHLCYSTSAVSQQIRQLEREVGVSLVEPVGRRLHLTPQGIILVEHAARILDLVEQAEADISRSFEEPRGVLRLAAFQSAAMTLVPRAVAILRELHPELTVEFRQGEPEQTLPALQAADLDLVIAEAYPGLPVPATPGIAFDHLLDDPLWLAMDEATFASVDPGRNVIAQLASAGWAVEAADSVPRTWVVNQCRQHGFEPRIVCSSEDLAVQLRFVEAGLAVAVLPRLALDLATSSLRTLPASSEMESRQVLLAYREAARNRTAVVAMRSALEQAAATFASG</sequence>
<dbReference type="InterPro" id="IPR036388">
    <property type="entry name" value="WH-like_DNA-bd_sf"/>
</dbReference>
<dbReference type="GO" id="GO:0032993">
    <property type="term" value="C:protein-DNA complex"/>
    <property type="evidence" value="ECO:0007669"/>
    <property type="project" value="TreeGrafter"/>
</dbReference>
<dbReference type="Pfam" id="PF03466">
    <property type="entry name" value="LysR_substrate"/>
    <property type="match status" value="1"/>
</dbReference>
<dbReference type="Pfam" id="PF00126">
    <property type="entry name" value="HTH_1"/>
    <property type="match status" value="1"/>
</dbReference>
<feature type="domain" description="HTH lysR-type" evidence="5">
    <location>
        <begin position="2"/>
        <end position="59"/>
    </location>
</feature>
<organism evidence="6 7">
    <name type="scientific">Nocardioides terrae</name>
    <dbReference type="NCBI Taxonomy" id="574651"/>
    <lineage>
        <taxon>Bacteria</taxon>
        <taxon>Bacillati</taxon>
        <taxon>Actinomycetota</taxon>
        <taxon>Actinomycetes</taxon>
        <taxon>Propionibacteriales</taxon>
        <taxon>Nocardioidaceae</taxon>
        <taxon>Nocardioides</taxon>
    </lineage>
</organism>
<evidence type="ECO:0000256" key="1">
    <source>
        <dbReference type="ARBA" id="ARBA00009437"/>
    </source>
</evidence>
<dbReference type="SUPFAM" id="SSF53850">
    <property type="entry name" value="Periplasmic binding protein-like II"/>
    <property type="match status" value="1"/>
</dbReference>
<dbReference type="RefSeq" id="WP_091126256.1">
    <property type="nucleotide sequence ID" value="NZ_FOLB01000015.1"/>
</dbReference>
<dbReference type="Gene3D" id="3.40.190.10">
    <property type="entry name" value="Periplasmic binding protein-like II"/>
    <property type="match status" value="2"/>
</dbReference>
<dbReference type="OrthoDB" id="3673085at2"/>
<dbReference type="InterPro" id="IPR005119">
    <property type="entry name" value="LysR_subst-bd"/>
</dbReference>
<dbReference type="Gene3D" id="1.10.10.10">
    <property type="entry name" value="Winged helix-like DNA-binding domain superfamily/Winged helix DNA-binding domain"/>
    <property type="match status" value="1"/>
</dbReference>
<evidence type="ECO:0000256" key="4">
    <source>
        <dbReference type="ARBA" id="ARBA00023163"/>
    </source>
</evidence>
<evidence type="ECO:0000259" key="5">
    <source>
        <dbReference type="PROSITE" id="PS50931"/>
    </source>
</evidence>
<protein>
    <submittedName>
        <fullName evidence="6">DNA-binding transcriptional regulator, LysR family</fullName>
    </submittedName>
</protein>
<dbReference type="STRING" id="574651.SAMN04487968_11533"/>
<accession>A0A1I1NGU6</accession>
<evidence type="ECO:0000313" key="7">
    <source>
        <dbReference type="Proteomes" id="UP000198832"/>
    </source>
</evidence>
<dbReference type="SUPFAM" id="SSF46785">
    <property type="entry name" value="Winged helix' DNA-binding domain"/>
    <property type="match status" value="1"/>
</dbReference>
<dbReference type="EMBL" id="FOLB01000015">
    <property type="protein sequence ID" value="SFC93973.1"/>
    <property type="molecule type" value="Genomic_DNA"/>
</dbReference>
<dbReference type="InterPro" id="IPR036390">
    <property type="entry name" value="WH_DNA-bd_sf"/>
</dbReference>
<dbReference type="AlphaFoldDB" id="A0A1I1NGU6"/>
<gene>
    <name evidence="6" type="ORF">SAMN04487968_11533</name>
</gene>